<feature type="domain" description="Retrovirus-related Pol polyprotein from transposon TNT 1-94-like beta-barrel" evidence="4">
    <location>
        <begin position="607"/>
        <end position="679"/>
    </location>
</feature>
<dbReference type="Pfam" id="PF25597">
    <property type="entry name" value="SH3_retrovirus"/>
    <property type="match status" value="1"/>
</dbReference>
<keyword evidence="1" id="KW-0645">Protease</keyword>
<evidence type="ECO:0000259" key="5">
    <source>
        <dbReference type="Pfam" id="PF25597"/>
    </source>
</evidence>
<name>A0ABQ5CQX5_9ASTR</name>
<dbReference type="Proteomes" id="UP001151760">
    <property type="component" value="Unassembled WGS sequence"/>
</dbReference>
<organism evidence="6 7">
    <name type="scientific">Tanacetum coccineum</name>
    <dbReference type="NCBI Taxonomy" id="301880"/>
    <lineage>
        <taxon>Eukaryota</taxon>
        <taxon>Viridiplantae</taxon>
        <taxon>Streptophyta</taxon>
        <taxon>Embryophyta</taxon>
        <taxon>Tracheophyta</taxon>
        <taxon>Spermatophyta</taxon>
        <taxon>Magnoliopsida</taxon>
        <taxon>eudicotyledons</taxon>
        <taxon>Gunneridae</taxon>
        <taxon>Pentapetalae</taxon>
        <taxon>asterids</taxon>
        <taxon>campanulids</taxon>
        <taxon>Asterales</taxon>
        <taxon>Asteraceae</taxon>
        <taxon>Asteroideae</taxon>
        <taxon>Anthemideae</taxon>
        <taxon>Anthemidinae</taxon>
        <taxon>Tanacetum</taxon>
    </lineage>
</organism>
<keyword evidence="1" id="KW-0378">Hydrolase</keyword>
<evidence type="ECO:0000313" key="6">
    <source>
        <dbReference type="EMBL" id="GJT29333.1"/>
    </source>
</evidence>
<reference evidence="6" key="1">
    <citation type="journal article" date="2022" name="Int. J. Mol. Sci.">
        <title>Draft Genome of Tanacetum Coccineum: Genomic Comparison of Closely Related Tanacetum-Family Plants.</title>
        <authorList>
            <person name="Yamashiro T."/>
            <person name="Shiraishi A."/>
            <person name="Nakayama K."/>
            <person name="Satake H."/>
        </authorList>
    </citation>
    <scope>NUCLEOTIDE SEQUENCE</scope>
</reference>
<protein>
    <submittedName>
        <fullName evidence="6">Retrovirus-related pol polyprotein from transposon TNT 1-94</fullName>
    </submittedName>
</protein>
<accession>A0ABQ5CQX5</accession>
<dbReference type="SUPFAM" id="SSF56672">
    <property type="entry name" value="DNA/RNA polymerases"/>
    <property type="match status" value="1"/>
</dbReference>
<keyword evidence="7" id="KW-1185">Reference proteome</keyword>
<evidence type="ECO:0000256" key="2">
    <source>
        <dbReference type="SAM" id="MobiDB-lite"/>
    </source>
</evidence>
<dbReference type="InterPro" id="IPR043502">
    <property type="entry name" value="DNA/RNA_pol_sf"/>
</dbReference>
<evidence type="ECO:0000313" key="7">
    <source>
        <dbReference type="Proteomes" id="UP001151760"/>
    </source>
</evidence>
<reference evidence="6" key="2">
    <citation type="submission" date="2022-01" db="EMBL/GenBank/DDBJ databases">
        <authorList>
            <person name="Yamashiro T."/>
            <person name="Shiraishi A."/>
            <person name="Satake H."/>
            <person name="Nakayama K."/>
        </authorList>
    </citation>
    <scope>NUCLEOTIDE SEQUENCE</scope>
</reference>
<dbReference type="Pfam" id="PF22936">
    <property type="entry name" value="Pol_BBD"/>
    <property type="match status" value="1"/>
</dbReference>
<dbReference type="InterPro" id="IPR054722">
    <property type="entry name" value="PolX-like_BBD"/>
</dbReference>
<feature type="compositionally biased region" description="Basic residues" evidence="2">
    <location>
        <begin position="486"/>
        <end position="495"/>
    </location>
</feature>
<feature type="region of interest" description="Disordered" evidence="2">
    <location>
        <begin position="448"/>
        <end position="501"/>
    </location>
</feature>
<evidence type="ECO:0000259" key="3">
    <source>
        <dbReference type="Pfam" id="PF07727"/>
    </source>
</evidence>
<dbReference type="InterPro" id="IPR013103">
    <property type="entry name" value="RVT_2"/>
</dbReference>
<sequence length="1089" mass="124707">MVQPALYDGDEILKTHHVPISVTSSEEYLEIVEITRQKMNEKMNDHITPTGIIEGERGFEQTKWCYLTEVIPFFNLLKEHFDEVQRSLVKEVRAMKAVFENIEAEVDQNVIDKKCGEIERKNLLITNENLIANCIAHDVFYTVTNSALTASRFHDLSNAYNVAMIRAIAHLNLQLKHQHLKENIENFKSNSSKDVPEFDAFFELGKRDDQIQGHKNTIRKLKANKSDEISTFDYKSQDSQNLHLIETVTALQEQLEHFKAKNEKVKQHYQELFNSIKIMRVKTIERTMSLQTKIENLNNQLKGKMPCVTSNVESPKVSIFEKYAIEVESIPLSQRNNKDVHHYYLNRLRDTLDTLYEIVKEARSKRPSDHSLDYACVYTKRSQELLENVSALCPKVRNKQDKVIATTPLTRKKHVTFADPLETSSNNATNHVKHPTVQTTNVLIIHSTRVSNSTKARRSRSKSNKMNDKTLPANSVPEKKVEDHHMKNKSKLSKKNHVDSSTSVRRIVFNTNSNSLCKICKVFTTVGYHWKPTRRIFPLGAQCPLTRNTKPKLVPVKQWKPTGRLIPLGGQCPLVRPTTLNCRTMPADPQGNNTPMEYHLVVQIVLWYLDSGCSKHMTVDRSWLRNFMKKFIRTVRFGNDHFGAIMGYGYYVIGDSMISMVYYVEGLGHNLFSVGQFCDSDLEVIFGKHTCFVRDLDGVNLIKGSHGTNLYTISVEDMMRKLDLSFLRVFGALCYPTNNSEDLGKLKAKADIGFFVSYAPNRKGYRIYNKRTRQIMETIHITFDELTGQTAPVHSSSGPTPNLLTLGPISSRLVPNPTPAAPYVPPTYKELEILFQPMFDEYFEPPTVDSLVPLVPTAQVLINPSGPSIDSHPIDNIIGNPSRPISTRKQLATDALWCFYNYVLSKVKPKNFKAAITEDCWFQAMQEEIHEFDRLDIWELVPPPNYSMIIALKWIYKVKLHKYGDVLKNKAHLVEKGYHQEEGLDFEESFAPVARLKAIIIFIANAASKNITVYQMDMKTAFLNGELKEEVYVSQPEDFINPDRLNHVYRLKKALYGLKQAPRAWYDTLSKFLLAQGFSKGVVDPILFI</sequence>
<evidence type="ECO:0000256" key="1">
    <source>
        <dbReference type="ARBA" id="ARBA00022750"/>
    </source>
</evidence>
<feature type="domain" description="Reverse transcriptase Ty1/copia-type" evidence="3">
    <location>
        <begin position="936"/>
        <end position="1081"/>
    </location>
</feature>
<evidence type="ECO:0000259" key="4">
    <source>
        <dbReference type="Pfam" id="PF22936"/>
    </source>
</evidence>
<dbReference type="InterPro" id="IPR057670">
    <property type="entry name" value="SH3_retrovirus"/>
</dbReference>
<proteinExistence type="predicted"/>
<dbReference type="Pfam" id="PF07727">
    <property type="entry name" value="RVT_2"/>
    <property type="match status" value="1"/>
</dbReference>
<dbReference type="EMBL" id="BQNB010014534">
    <property type="protein sequence ID" value="GJT29333.1"/>
    <property type="molecule type" value="Genomic_DNA"/>
</dbReference>
<comment type="caution">
    <text evidence="6">The sequence shown here is derived from an EMBL/GenBank/DDBJ whole genome shotgun (WGS) entry which is preliminary data.</text>
</comment>
<keyword evidence="1" id="KW-0064">Aspartyl protease</keyword>
<feature type="domain" description="Retroviral polymerase SH3-like" evidence="5">
    <location>
        <begin position="733"/>
        <end position="786"/>
    </location>
</feature>
<gene>
    <name evidence="6" type="ORF">Tco_0909608</name>
</gene>